<keyword evidence="2" id="KW-1185">Reference proteome</keyword>
<dbReference type="InterPro" id="IPR021710">
    <property type="entry name" value="DUF3293"/>
</dbReference>
<dbReference type="Pfam" id="PF11697">
    <property type="entry name" value="DUF3293"/>
    <property type="match status" value="1"/>
</dbReference>
<organism evidence="1 2">
    <name type="scientific">Veronia nyctiphanis</name>
    <dbReference type="NCBI Taxonomy" id="1278244"/>
    <lineage>
        <taxon>Bacteria</taxon>
        <taxon>Pseudomonadati</taxon>
        <taxon>Pseudomonadota</taxon>
        <taxon>Gammaproteobacteria</taxon>
        <taxon>Vibrionales</taxon>
        <taxon>Vibrionaceae</taxon>
        <taxon>Veronia</taxon>
    </lineage>
</organism>
<comment type="caution">
    <text evidence="1">The sequence shown here is derived from an EMBL/GenBank/DDBJ whole genome shotgun (WGS) entry which is preliminary data.</text>
</comment>
<name>A0A4Q0YRM1_9GAMM</name>
<dbReference type="Proteomes" id="UP000290287">
    <property type="component" value="Unassembled WGS sequence"/>
</dbReference>
<proteinExistence type="predicted"/>
<evidence type="ECO:0000313" key="1">
    <source>
        <dbReference type="EMBL" id="RXJ73766.1"/>
    </source>
</evidence>
<sequence length="151" mass="17437">MNFLFCHYFKYGMENEVMPESSILWKHYQTPCFDVPTSIDFSSFGIITASNPESIAHTDAQNNERNAQLEHYISECGWEYVSLTAGSPDMLWQESSFAVKANRSDLFAVSETWQQNAFYWVNNKNLILVPVLLAPHFQPVNLGHFDNRLTF</sequence>
<dbReference type="EMBL" id="PEIB01000006">
    <property type="protein sequence ID" value="RXJ73766.1"/>
    <property type="molecule type" value="Genomic_DNA"/>
</dbReference>
<dbReference type="AlphaFoldDB" id="A0A4Q0YRM1"/>
<accession>A0A4Q0YRM1</accession>
<protein>
    <recommendedName>
        <fullName evidence="3">DUF3293 domain-containing protein</fullName>
    </recommendedName>
</protein>
<evidence type="ECO:0000313" key="2">
    <source>
        <dbReference type="Proteomes" id="UP000290287"/>
    </source>
</evidence>
<reference evidence="1 2" key="1">
    <citation type="submission" date="2017-10" db="EMBL/GenBank/DDBJ databases">
        <title>Nyctiphanis sp. nov., isolated from the stomach of the euphausiid Nyctiphanes simplex (Hansen, 1911) in the Gulf of California.</title>
        <authorList>
            <person name="Gomez-Gil B."/>
            <person name="Aguilar-Mendez M."/>
            <person name="Lopez-Cortes A."/>
            <person name="Gomez-Gutierrez J."/>
            <person name="Roque A."/>
            <person name="Lang E."/>
            <person name="Gonzalez-Castillo A."/>
        </authorList>
    </citation>
    <scope>NUCLEOTIDE SEQUENCE [LARGE SCALE GENOMIC DNA]</scope>
    <source>
        <strain evidence="1 2">CAIM 600</strain>
    </source>
</reference>
<gene>
    <name evidence="1" type="ORF">CS022_07075</name>
</gene>
<evidence type="ECO:0008006" key="3">
    <source>
        <dbReference type="Google" id="ProtNLM"/>
    </source>
</evidence>